<dbReference type="PANTHER" id="PTHR47691">
    <property type="entry name" value="REGULATOR-RELATED"/>
    <property type="match status" value="1"/>
</dbReference>
<evidence type="ECO:0000313" key="2">
    <source>
        <dbReference type="EMBL" id="OOK75407.1"/>
    </source>
</evidence>
<dbReference type="InterPro" id="IPR049945">
    <property type="entry name" value="AAA_22"/>
</dbReference>
<gene>
    <name evidence="2" type="ORF">BZL30_3287</name>
</gene>
<feature type="domain" description="ORC1/DEAH AAA+ ATPase" evidence="1">
    <location>
        <begin position="6"/>
        <end position="102"/>
    </location>
</feature>
<protein>
    <submittedName>
        <fullName evidence="2">AAA domain protein</fullName>
    </submittedName>
</protein>
<organism evidence="2 3">
    <name type="scientific">Mycobacterium kansasii</name>
    <dbReference type="NCBI Taxonomy" id="1768"/>
    <lineage>
        <taxon>Bacteria</taxon>
        <taxon>Bacillati</taxon>
        <taxon>Actinomycetota</taxon>
        <taxon>Actinomycetes</taxon>
        <taxon>Mycobacteriales</taxon>
        <taxon>Mycobacteriaceae</taxon>
        <taxon>Mycobacterium</taxon>
    </lineage>
</organism>
<dbReference type="AlphaFoldDB" id="A0A1V3X8G4"/>
<proteinExistence type="predicted"/>
<dbReference type="EMBL" id="MVBM01000003">
    <property type="protein sequence ID" value="OOK75407.1"/>
    <property type="molecule type" value="Genomic_DNA"/>
</dbReference>
<evidence type="ECO:0000313" key="3">
    <source>
        <dbReference type="Proteomes" id="UP000189229"/>
    </source>
</evidence>
<dbReference type="Gene3D" id="3.40.50.300">
    <property type="entry name" value="P-loop containing nucleotide triphosphate hydrolases"/>
    <property type="match status" value="1"/>
</dbReference>
<reference evidence="2 3" key="1">
    <citation type="submission" date="2017-02" db="EMBL/GenBank/DDBJ databases">
        <title>Complete genome sequences of Mycobacterium kansasii strains isolated from rhesus macaques.</title>
        <authorList>
            <person name="Panda A."/>
            <person name="Nagaraj S."/>
            <person name="Zhao X."/>
            <person name="Tettelin H."/>
            <person name="Detolla L.J."/>
        </authorList>
    </citation>
    <scope>NUCLEOTIDE SEQUENCE [LARGE SCALE GENOMIC DNA]</scope>
    <source>
        <strain evidence="2 3">11-3813</strain>
    </source>
</reference>
<evidence type="ECO:0000259" key="1">
    <source>
        <dbReference type="Pfam" id="PF13401"/>
    </source>
</evidence>
<dbReference type="Proteomes" id="UP000189229">
    <property type="component" value="Unassembled WGS sequence"/>
</dbReference>
<dbReference type="Pfam" id="PF13401">
    <property type="entry name" value="AAA_22"/>
    <property type="match status" value="1"/>
</dbReference>
<comment type="caution">
    <text evidence="2">The sequence shown here is derived from an EMBL/GenBank/DDBJ whole genome shotgun (WGS) entry which is preliminary data.</text>
</comment>
<dbReference type="GO" id="GO:0016887">
    <property type="term" value="F:ATP hydrolysis activity"/>
    <property type="evidence" value="ECO:0007669"/>
    <property type="project" value="InterPro"/>
</dbReference>
<dbReference type="PANTHER" id="PTHR47691:SF3">
    <property type="entry name" value="HTH-TYPE TRANSCRIPTIONAL REGULATOR RV0890C-RELATED"/>
    <property type="match status" value="1"/>
</dbReference>
<name>A0A1V3X8G4_MYCKA</name>
<accession>A0A1V3X8G4</accession>
<sequence>MAEGPLVTLTGVGGVGKTRLALEVARREQDRFSDGVAICELAPLEHGAAVSHTIATALHLQQQQGLGIEESVIEYLRAREVLLVADNCEHVVEAVAQLLARIIQHCPKVAVLTTSRQPLAIDGERIVVVPPLTVDDATRLFADRARAGRPDFHLQDQPEARSRRSAGWWIVYRWQWSWRRPACG</sequence>
<dbReference type="SUPFAM" id="SSF52540">
    <property type="entry name" value="P-loop containing nucleoside triphosphate hydrolases"/>
    <property type="match status" value="1"/>
</dbReference>
<dbReference type="InterPro" id="IPR027417">
    <property type="entry name" value="P-loop_NTPase"/>
</dbReference>